<accession>A0A8T2MM48</accession>
<gene>
    <name evidence="3" type="ORF">JZ751_006299</name>
</gene>
<organism evidence="3 4">
    <name type="scientific">Albula glossodonta</name>
    <name type="common">roundjaw bonefish</name>
    <dbReference type="NCBI Taxonomy" id="121402"/>
    <lineage>
        <taxon>Eukaryota</taxon>
        <taxon>Metazoa</taxon>
        <taxon>Chordata</taxon>
        <taxon>Craniata</taxon>
        <taxon>Vertebrata</taxon>
        <taxon>Euteleostomi</taxon>
        <taxon>Actinopterygii</taxon>
        <taxon>Neopterygii</taxon>
        <taxon>Teleostei</taxon>
        <taxon>Albuliformes</taxon>
        <taxon>Albulidae</taxon>
        <taxon>Albula</taxon>
    </lineage>
</organism>
<dbReference type="AlphaFoldDB" id="A0A8T2MM48"/>
<dbReference type="Gene3D" id="2.60.40.10">
    <property type="entry name" value="Immunoglobulins"/>
    <property type="match status" value="1"/>
</dbReference>
<feature type="compositionally biased region" description="Polar residues" evidence="1">
    <location>
        <begin position="137"/>
        <end position="154"/>
    </location>
</feature>
<keyword evidence="4" id="KW-1185">Reference proteome</keyword>
<dbReference type="Pfam" id="PF13895">
    <property type="entry name" value="Ig_2"/>
    <property type="match status" value="1"/>
</dbReference>
<dbReference type="OrthoDB" id="9427418at2759"/>
<evidence type="ECO:0000313" key="3">
    <source>
        <dbReference type="EMBL" id="KAG9329264.1"/>
    </source>
</evidence>
<evidence type="ECO:0000256" key="1">
    <source>
        <dbReference type="SAM" id="MobiDB-lite"/>
    </source>
</evidence>
<evidence type="ECO:0000313" key="4">
    <source>
        <dbReference type="Proteomes" id="UP000824540"/>
    </source>
</evidence>
<feature type="domain" description="Ig-like" evidence="2">
    <location>
        <begin position="7"/>
        <end position="85"/>
    </location>
</feature>
<dbReference type="InterPro" id="IPR007110">
    <property type="entry name" value="Ig-like_dom"/>
</dbReference>
<comment type="caution">
    <text evidence="3">The sequence shown here is derived from an EMBL/GenBank/DDBJ whole genome shotgun (WGS) entry which is preliminary data.</text>
</comment>
<proteinExistence type="predicted"/>
<dbReference type="EMBL" id="JAFBMS010001330">
    <property type="protein sequence ID" value="KAG9329264.1"/>
    <property type="molecule type" value="Genomic_DNA"/>
</dbReference>
<dbReference type="Proteomes" id="UP000824540">
    <property type="component" value="Unassembled WGS sequence"/>
</dbReference>
<feature type="region of interest" description="Disordered" evidence="1">
    <location>
        <begin position="132"/>
        <end position="154"/>
    </location>
</feature>
<dbReference type="InterPro" id="IPR036179">
    <property type="entry name" value="Ig-like_dom_sf"/>
</dbReference>
<sequence>MVTSLCPLSLHVDAVTKPAVTCQIKNSTVTLRCAGDQSPLTQYSWVGPGIQNKPGSELQLNNEDIQNSTVYTCVVKNPVSQKRMEFPIKSCLAQGQSCVTFYNLGHPLLPSGVPRDEEIFSITWTGYTNLHRRGHSKSPSTSPFTHIYSPTINS</sequence>
<dbReference type="PROSITE" id="PS50835">
    <property type="entry name" value="IG_LIKE"/>
    <property type="match status" value="1"/>
</dbReference>
<reference evidence="3" key="1">
    <citation type="thesis" date="2021" institute="BYU ScholarsArchive" country="Provo, UT, USA">
        <title>Applications of and Algorithms for Genome Assembly and Genomic Analyses with an Emphasis on Marine Teleosts.</title>
        <authorList>
            <person name="Pickett B.D."/>
        </authorList>
    </citation>
    <scope>NUCLEOTIDE SEQUENCE</scope>
    <source>
        <strain evidence="3">HI-2016</strain>
    </source>
</reference>
<protein>
    <recommendedName>
        <fullName evidence="2">Ig-like domain-containing protein</fullName>
    </recommendedName>
</protein>
<dbReference type="InterPro" id="IPR013783">
    <property type="entry name" value="Ig-like_fold"/>
</dbReference>
<evidence type="ECO:0000259" key="2">
    <source>
        <dbReference type="PROSITE" id="PS50835"/>
    </source>
</evidence>
<name>A0A8T2MM48_9TELE</name>
<dbReference type="SUPFAM" id="SSF48726">
    <property type="entry name" value="Immunoglobulin"/>
    <property type="match status" value="1"/>
</dbReference>